<sequence length="112" mass="13212">MDKSHYKLLQDISLAIHRIDFFIGEPRIFKNFLENLMMQQAVERNLEIIGEAVNQLLKLNTDLSITDARRIVDTRNKIIHGYDEIEPENIWNIIITIIPRLKKEVETLLNQD</sequence>
<keyword evidence="4" id="KW-0547">Nucleotide-binding</keyword>
<keyword evidence="5" id="KW-0378">Hydrolase</keyword>
<dbReference type="Pfam" id="PF01934">
    <property type="entry name" value="HepT-like"/>
    <property type="match status" value="1"/>
</dbReference>
<organism evidence="6 7">
    <name type="scientific">Pedobacter mendelii</name>
    <dbReference type="NCBI Taxonomy" id="1908240"/>
    <lineage>
        <taxon>Bacteria</taxon>
        <taxon>Pseudomonadati</taxon>
        <taxon>Bacteroidota</taxon>
        <taxon>Sphingobacteriia</taxon>
        <taxon>Sphingobacteriales</taxon>
        <taxon>Sphingobacteriaceae</taxon>
        <taxon>Pedobacter</taxon>
    </lineage>
</organism>
<keyword evidence="7" id="KW-1185">Reference proteome</keyword>
<keyword evidence="1" id="KW-0597">Phosphoprotein</keyword>
<evidence type="ECO:0000256" key="4">
    <source>
        <dbReference type="ARBA" id="ARBA00022741"/>
    </source>
</evidence>
<reference evidence="7" key="1">
    <citation type="journal article" date="2019" name="Int. J. Syst. Evol. Microbiol.">
        <title>The Global Catalogue of Microorganisms (GCM) 10K type strain sequencing project: providing services to taxonomists for standard genome sequencing and annotation.</title>
        <authorList>
            <consortium name="The Broad Institute Genomics Platform"/>
            <consortium name="The Broad Institute Genome Sequencing Center for Infectious Disease"/>
            <person name="Wu L."/>
            <person name="Ma J."/>
        </authorList>
    </citation>
    <scope>NUCLEOTIDE SEQUENCE [LARGE SCALE GENOMIC DNA]</scope>
    <source>
        <strain evidence="7">CCM 8939</strain>
    </source>
</reference>
<dbReference type="PANTHER" id="PTHR34139:SF1">
    <property type="entry name" value="RNASE MJ1380-RELATED"/>
    <property type="match status" value="1"/>
</dbReference>
<dbReference type="InterPro" id="IPR051813">
    <property type="entry name" value="HepT_RNase_toxin"/>
</dbReference>
<protein>
    <submittedName>
        <fullName evidence="6">Antitoxin</fullName>
    </submittedName>
</protein>
<proteinExistence type="predicted"/>
<gene>
    <name evidence="6" type="ORF">GCM10008119_04120</name>
</gene>
<accession>A0ABQ2BC77</accession>
<name>A0ABQ2BC77_9SPHI</name>
<dbReference type="Proteomes" id="UP000645390">
    <property type="component" value="Unassembled WGS sequence"/>
</dbReference>
<comment type="caution">
    <text evidence="6">The sequence shown here is derived from an EMBL/GenBank/DDBJ whole genome shotgun (WGS) entry which is preliminary data.</text>
</comment>
<dbReference type="InterPro" id="IPR008201">
    <property type="entry name" value="HepT-like"/>
</dbReference>
<dbReference type="EMBL" id="BMDJ01000001">
    <property type="protein sequence ID" value="GGI22733.1"/>
    <property type="molecule type" value="Genomic_DNA"/>
</dbReference>
<evidence type="ECO:0000256" key="1">
    <source>
        <dbReference type="ARBA" id="ARBA00022553"/>
    </source>
</evidence>
<dbReference type="PANTHER" id="PTHR34139">
    <property type="entry name" value="UPF0331 PROTEIN MJ0127"/>
    <property type="match status" value="1"/>
</dbReference>
<evidence type="ECO:0000256" key="2">
    <source>
        <dbReference type="ARBA" id="ARBA00022649"/>
    </source>
</evidence>
<keyword evidence="3" id="KW-0540">Nuclease</keyword>
<evidence type="ECO:0000256" key="5">
    <source>
        <dbReference type="ARBA" id="ARBA00022801"/>
    </source>
</evidence>
<dbReference type="RefSeq" id="WP_188411592.1">
    <property type="nucleotide sequence ID" value="NZ_BMDJ01000001.1"/>
</dbReference>
<keyword evidence="2" id="KW-1277">Toxin-antitoxin system</keyword>
<evidence type="ECO:0000313" key="7">
    <source>
        <dbReference type="Proteomes" id="UP000645390"/>
    </source>
</evidence>
<evidence type="ECO:0000313" key="6">
    <source>
        <dbReference type="EMBL" id="GGI22733.1"/>
    </source>
</evidence>
<evidence type="ECO:0000256" key="3">
    <source>
        <dbReference type="ARBA" id="ARBA00022722"/>
    </source>
</evidence>